<keyword evidence="3" id="KW-1185">Reference proteome</keyword>
<evidence type="ECO:0000256" key="1">
    <source>
        <dbReference type="SAM" id="SignalP"/>
    </source>
</evidence>
<feature type="signal peptide" evidence="1">
    <location>
        <begin position="1"/>
        <end position="18"/>
    </location>
</feature>
<gene>
    <name evidence="2" type="ORF">B0T24DRAFT_617958</name>
</gene>
<proteinExistence type="predicted"/>
<dbReference type="Proteomes" id="UP001287356">
    <property type="component" value="Unassembled WGS sequence"/>
</dbReference>
<dbReference type="AlphaFoldDB" id="A0AAE0KH69"/>
<evidence type="ECO:0000313" key="2">
    <source>
        <dbReference type="EMBL" id="KAK3376087.1"/>
    </source>
</evidence>
<keyword evidence="1" id="KW-0732">Signal</keyword>
<organism evidence="2 3">
    <name type="scientific">Lasiosphaeria ovina</name>
    <dbReference type="NCBI Taxonomy" id="92902"/>
    <lineage>
        <taxon>Eukaryota</taxon>
        <taxon>Fungi</taxon>
        <taxon>Dikarya</taxon>
        <taxon>Ascomycota</taxon>
        <taxon>Pezizomycotina</taxon>
        <taxon>Sordariomycetes</taxon>
        <taxon>Sordariomycetidae</taxon>
        <taxon>Sordariales</taxon>
        <taxon>Lasiosphaeriaceae</taxon>
        <taxon>Lasiosphaeria</taxon>
    </lineage>
</organism>
<comment type="caution">
    <text evidence="2">The sequence shown here is derived from an EMBL/GenBank/DDBJ whole genome shotgun (WGS) entry which is preliminary data.</text>
</comment>
<sequence>MQFQTLIAAIAFAAFGAAQTTSVTSCTPGTYQCGWNGSKNIINVCNASHQLQLTAICSGSCQYINGLPYCV</sequence>
<reference evidence="2" key="1">
    <citation type="journal article" date="2023" name="Mol. Phylogenet. Evol.">
        <title>Genome-scale phylogeny and comparative genomics of the fungal order Sordariales.</title>
        <authorList>
            <person name="Hensen N."/>
            <person name="Bonometti L."/>
            <person name="Westerberg I."/>
            <person name="Brannstrom I.O."/>
            <person name="Guillou S."/>
            <person name="Cros-Aarteil S."/>
            <person name="Calhoun S."/>
            <person name="Haridas S."/>
            <person name="Kuo A."/>
            <person name="Mondo S."/>
            <person name="Pangilinan J."/>
            <person name="Riley R."/>
            <person name="LaButti K."/>
            <person name="Andreopoulos B."/>
            <person name="Lipzen A."/>
            <person name="Chen C."/>
            <person name="Yan M."/>
            <person name="Daum C."/>
            <person name="Ng V."/>
            <person name="Clum A."/>
            <person name="Steindorff A."/>
            <person name="Ohm R.A."/>
            <person name="Martin F."/>
            <person name="Silar P."/>
            <person name="Natvig D.O."/>
            <person name="Lalanne C."/>
            <person name="Gautier V."/>
            <person name="Ament-Velasquez S.L."/>
            <person name="Kruys A."/>
            <person name="Hutchinson M.I."/>
            <person name="Powell A.J."/>
            <person name="Barry K."/>
            <person name="Miller A.N."/>
            <person name="Grigoriev I.V."/>
            <person name="Debuchy R."/>
            <person name="Gladieux P."/>
            <person name="Hiltunen Thoren M."/>
            <person name="Johannesson H."/>
        </authorList>
    </citation>
    <scope>NUCLEOTIDE SEQUENCE</scope>
    <source>
        <strain evidence="2">CBS 958.72</strain>
    </source>
</reference>
<protein>
    <submittedName>
        <fullName evidence="2">Uncharacterized protein</fullName>
    </submittedName>
</protein>
<reference evidence="2" key="2">
    <citation type="submission" date="2023-06" db="EMBL/GenBank/DDBJ databases">
        <authorList>
            <consortium name="Lawrence Berkeley National Laboratory"/>
            <person name="Haridas S."/>
            <person name="Hensen N."/>
            <person name="Bonometti L."/>
            <person name="Westerberg I."/>
            <person name="Brannstrom I.O."/>
            <person name="Guillou S."/>
            <person name="Cros-Aarteil S."/>
            <person name="Calhoun S."/>
            <person name="Kuo A."/>
            <person name="Mondo S."/>
            <person name="Pangilinan J."/>
            <person name="Riley R."/>
            <person name="Labutti K."/>
            <person name="Andreopoulos B."/>
            <person name="Lipzen A."/>
            <person name="Chen C."/>
            <person name="Yanf M."/>
            <person name="Daum C."/>
            <person name="Ng V."/>
            <person name="Clum A."/>
            <person name="Steindorff A."/>
            <person name="Ohm R."/>
            <person name="Martin F."/>
            <person name="Silar P."/>
            <person name="Natvig D."/>
            <person name="Lalanne C."/>
            <person name="Gautier V."/>
            <person name="Ament-Velasquez S.L."/>
            <person name="Kruys A."/>
            <person name="Hutchinson M.I."/>
            <person name="Powell A.J."/>
            <person name="Barry K."/>
            <person name="Miller A.N."/>
            <person name="Grigoriev I.V."/>
            <person name="Debuchy R."/>
            <person name="Gladieux P."/>
            <person name="Thoren M.H."/>
            <person name="Johannesson H."/>
        </authorList>
    </citation>
    <scope>NUCLEOTIDE SEQUENCE</scope>
    <source>
        <strain evidence="2">CBS 958.72</strain>
    </source>
</reference>
<dbReference type="EMBL" id="JAULSN010000003">
    <property type="protein sequence ID" value="KAK3376087.1"/>
    <property type="molecule type" value="Genomic_DNA"/>
</dbReference>
<name>A0AAE0KH69_9PEZI</name>
<feature type="chain" id="PRO_5042253252" evidence="1">
    <location>
        <begin position="19"/>
        <end position="71"/>
    </location>
</feature>
<accession>A0AAE0KH69</accession>
<evidence type="ECO:0000313" key="3">
    <source>
        <dbReference type="Proteomes" id="UP001287356"/>
    </source>
</evidence>